<evidence type="ECO:0000313" key="4">
    <source>
        <dbReference type="Ensembl" id="ENSCPBP00000000019.1"/>
    </source>
</evidence>
<gene>
    <name evidence="4" type="primary">MRPL48</name>
</gene>
<evidence type="ECO:0000259" key="3">
    <source>
        <dbReference type="SMART" id="SM01403"/>
    </source>
</evidence>
<evidence type="ECO:0000313" key="5">
    <source>
        <dbReference type="Proteomes" id="UP000694380"/>
    </source>
</evidence>
<dbReference type="Pfam" id="PF00338">
    <property type="entry name" value="Ribosomal_S10"/>
    <property type="match status" value="1"/>
</dbReference>
<dbReference type="GeneTree" id="ENSGT00390000012955"/>
<dbReference type="PANTHER" id="PTHR13473:SF0">
    <property type="entry name" value="LARGE RIBOSOMAL SUBUNIT PROTEIN ML48"/>
    <property type="match status" value="1"/>
</dbReference>
<organism evidence="4 5">
    <name type="scientific">Chrysemys picta bellii</name>
    <name type="common">Western painted turtle</name>
    <name type="synonym">Emys bellii</name>
    <dbReference type="NCBI Taxonomy" id="8478"/>
    <lineage>
        <taxon>Eukaryota</taxon>
        <taxon>Metazoa</taxon>
        <taxon>Chordata</taxon>
        <taxon>Craniata</taxon>
        <taxon>Vertebrata</taxon>
        <taxon>Euteleostomi</taxon>
        <taxon>Archelosauria</taxon>
        <taxon>Testudinata</taxon>
        <taxon>Testudines</taxon>
        <taxon>Cryptodira</taxon>
        <taxon>Durocryptodira</taxon>
        <taxon>Testudinoidea</taxon>
        <taxon>Emydidae</taxon>
        <taxon>Chrysemys</taxon>
    </lineage>
</organism>
<reference evidence="4" key="3">
    <citation type="submission" date="2025-09" db="UniProtKB">
        <authorList>
            <consortium name="Ensembl"/>
        </authorList>
    </citation>
    <scope>IDENTIFICATION</scope>
</reference>
<dbReference type="Ensembl" id="ENSCPBT00000000045.1">
    <property type="protein sequence ID" value="ENSCPBP00000000019.1"/>
    <property type="gene ID" value="ENSCPBG00000000043.1"/>
</dbReference>
<reference evidence="4" key="2">
    <citation type="submission" date="2025-08" db="UniProtKB">
        <authorList>
            <consortium name="Ensembl"/>
        </authorList>
    </citation>
    <scope>IDENTIFICATION</scope>
</reference>
<dbReference type="InterPro" id="IPR036838">
    <property type="entry name" value="Ribosomal_uS10_dom_sf"/>
</dbReference>
<reference evidence="4" key="1">
    <citation type="journal article" date="2015" name="Genome Biol. Evol.">
        <title>Physical Mapping and Refinement of the Painted Turtle Genome (Chrysemys picta) Inform Amniote Genome Evolution and Challenge Turtle-Bird Chromosomal Conservation.</title>
        <authorList>
            <person name="Badenhorst D."/>
            <person name="Hillier L.W."/>
            <person name="Literman R."/>
            <person name="Montiel E.E."/>
            <person name="Radhakrishnan S."/>
            <person name="Shen Y."/>
            <person name="Minx P."/>
            <person name="Janes D.E."/>
            <person name="Warren W.C."/>
            <person name="Edwards S.V."/>
            <person name="Valenzuela N."/>
        </authorList>
    </citation>
    <scope>NUCLEOTIDE SEQUENCE [LARGE SCALE GENOMIC DNA]</scope>
</reference>
<proteinExistence type="predicted"/>
<protein>
    <submittedName>
        <fullName evidence="4">Mitochondrial ribosomal protein L48</fullName>
    </submittedName>
</protein>
<accession>A0A8C3EYH3</accession>
<dbReference type="GO" id="GO:0005762">
    <property type="term" value="C:mitochondrial large ribosomal subunit"/>
    <property type="evidence" value="ECO:0007669"/>
    <property type="project" value="Ensembl"/>
</dbReference>
<dbReference type="InterPro" id="IPR027487">
    <property type="entry name" value="Ribosomal_mL48"/>
</dbReference>
<dbReference type="SMART" id="SM01403">
    <property type="entry name" value="Ribosomal_S10"/>
    <property type="match status" value="1"/>
</dbReference>
<dbReference type="AlphaFoldDB" id="A0A8C3EYH3"/>
<dbReference type="OMA" id="ICLVEHY"/>
<evidence type="ECO:0000256" key="1">
    <source>
        <dbReference type="ARBA" id="ARBA00022980"/>
    </source>
</evidence>
<dbReference type="PANTHER" id="PTHR13473">
    <property type="entry name" value="MITOCHONDRIAL RIBOSOMAL PROTEIN L48"/>
    <property type="match status" value="1"/>
</dbReference>
<keyword evidence="2" id="KW-0687">Ribonucleoprotein</keyword>
<dbReference type="Proteomes" id="UP000694380">
    <property type="component" value="Chromosome 1"/>
</dbReference>
<dbReference type="InterPro" id="IPR027486">
    <property type="entry name" value="Ribosomal_uS10_dom"/>
</dbReference>
<dbReference type="SUPFAM" id="SSF54999">
    <property type="entry name" value="Ribosomal protein S10"/>
    <property type="match status" value="1"/>
</dbReference>
<keyword evidence="1" id="KW-0689">Ribosomal protein</keyword>
<keyword evidence="5" id="KW-1185">Reference proteome</keyword>
<feature type="domain" description="Small ribosomal subunit protein uS10" evidence="3">
    <location>
        <begin position="17"/>
        <end position="90"/>
    </location>
</feature>
<sequence length="115" mass="13104">SRYGPWAKNFPHPWCNTFTCKALIFVLYAMPTKTMEVMLMQEKGSRQYLDAVLTTHQRVVQISGLSSTFAPVLLEIIQSNQPEGVHLSVKEHTVADFKVRLKARPELEELIAQMS</sequence>
<name>A0A8C3EYH3_CHRPI</name>
<evidence type="ECO:0000256" key="2">
    <source>
        <dbReference type="ARBA" id="ARBA00023274"/>
    </source>
</evidence>